<organism evidence="1 2">
    <name type="scientific">Candidatus Nitrospira inopinata</name>
    <dbReference type="NCBI Taxonomy" id="1715989"/>
    <lineage>
        <taxon>Bacteria</taxon>
        <taxon>Pseudomonadati</taxon>
        <taxon>Nitrospirota</taxon>
        <taxon>Nitrospiria</taxon>
        <taxon>Nitrospirales</taxon>
        <taxon>Nitrospiraceae</taxon>
        <taxon>Nitrospira</taxon>
    </lineage>
</organism>
<dbReference type="OrthoDB" id="9787101at2"/>
<dbReference type="Pfam" id="PF22091">
    <property type="entry name" value="DUF6941"/>
    <property type="match status" value="1"/>
</dbReference>
<keyword evidence="2" id="KW-1185">Reference proteome</keyword>
<dbReference type="Proteomes" id="UP000066284">
    <property type="component" value="Chromosome 1"/>
</dbReference>
<dbReference type="RefSeq" id="WP_062482807.1">
    <property type="nucleotide sequence ID" value="NZ_LN885086.1"/>
</dbReference>
<dbReference type="KEGG" id="nio:NITINOP_0503"/>
<proteinExistence type="predicted"/>
<evidence type="ECO:0000313" key="2">
    <source>
        <dbReference type="Proteomes" id="UP000066284"/>
    </source>
</evidence>
<sequence>MTDFLKPTVQAFLVCDQVIEDSLTRKKSVIGIFTHLQAAVFPFQHQHMGLYFCLTDVEGTHQFEIDLVYLNNEQLVCRAVLPSISIGNRLQISDFGINIPSLIVPSPGRYEFRLKMDGHLIAQKDFNVVQAMPPPTTEPPTQEPAP</sequence>
<dbReference type="STRING" id="1715989.NITINOP_0503"/>
<dbReference type="AlphaFoldDB" id="A0A0S4KM92"/>
<dbReference type="InterPro" id="IPR054221">
    <property type="entry name" value="DUF6941"/>
</dbReference>
<evidence type="ECO:0000313" key="1">
    <source>
        <dbReference type="EMBL" id="CUQ65479.1"/>
    </source>
</evidence>
<name>A0A0S4KM92_9BACT</name>
<accession>A0A0S4KM92</accession>
<reference evidence="2" key="1">
    <citation type="submission" date="2015-09" db="EMBL/GenBank/DDBJ databases">
        <authorList>
            <person name="Daims H."/>
        </authorList>
    </citation>
    <scope>NUCLEOTIDE SEQUENCE [LARGE SCALE GENOMIC DNA]</scope>
</reference>
<dbReference type="EMBL" id="LN885086">
    <property type="protein sequence ID" value="CUQ65479.1"/>
    <property type="molecule type" value="Genomic_DNA"/>
</dbReference>
<gene>
    <name evidence="1" type="ORF">NITINOP_0503</name>
</gene>
<protein>
    <submittedName>
        <fullName evidence="1">Uncharacterized protein</fullName>
    </submittedName>
</protein>